<evidence type="ECO:0000313" key="1">
    <source>
        <dbReference type="EMBL" id="PRT43418.1"/>
    </source>
</evidence>
<dbReference type="Proteomes" id="UP000239236">
    <property type="component" value="Unassembled WGS sequence"/>
</dbReference>
<evidence type="ECO:0000313" key="2">
    <source>
        <dbReference type="Proteomes" id="UP000239236"/>
    </source>
</evidence>
<organism evidence="1 2">
    <name type="scientific">Bacillus wiedmannii</name>
    <dbReference type="NCBI Taxonomy" id="1890302"/>
    <lineage>
        <taxon>Bacteria</taxon>
        <taxon>Bacillati</taxon>
        <taxon>Bacillota</taxon>
        <taxon>Bacilli</taxon>
        <taxon>Bacillales</taxon>
        <taxon>Bacillaceae</taxon>
        <taxon>Bacillus</taxon>
        <taxon>Bacillus cereus group</taxon>
    </lineage>
</organism>
<comment type="caution">
    <text evidence="1">The sequence shown here is derived from an EMBL/GenBank/DDBJ whole genome shotgun (WGS) entry which is preliminary data.</text>
</comment>
<keyword evidence="2" id="KW-1185">Reference proteome</keyword>
<sequence length="73" mass="9095">MWKITKYIIFPIYKPLIMGEKLFKPHYKIHLRTEYINFKYKLLQTNKKTFLIQINHYYNNTNLNKEVDKNENI</sequence>
<gene>
    <name evidence="1" type="ORF">C6357_05660</name>
</gene>
<protein>
    <submittedName>
        <fullName evidence="1">Uncharacterized protein</fullName>
    </submittedName>
</protein>
<dbReference type="EMBL" id="PVRR01000001">
    <property type="protein sequence ID" value="PRT43418.1"/>
    <property type="molecule type" value="Genomic_DNA"/>
</dbReference>
<proteinExistence type="predicted"/>
<reference evidence="1 2" key="1">
    <citation type="submission" date="2018-03" db="EMBL/GenBank/DDBJ databases">
        <title>Genotypic and phenotypic analysis of antagonistic Bacillus spp. isolated from rhizosphere soil of plants in Tibet.</title>
        <authorList>
            <person name="Borriss R."/>
            <person name="Lasch P."/>
            <person name="Wu L."/>
            <person name="Wu H."/>
            <person name="Gao X."/>
        </authorList>
    </citation>
    <scope>NUCLEOTIDE SEQUENCE [LARGE SCALE GENOMIC DNA]</scope>
    <source>
        <strain evidence="1 2">NMSW16</strain>
    </source>
</reference>
<name>A0ABX5E096_9BACI</name>
<accession>A0ABX5E096</accession>